<comment type="caution">
    <text evidence="1">The sequence shown here is derived from an EMBL/GenBank/DDBJ whole genome shotgun (WGS) entry which is preliminary data.</text>
</comment>
<proteinExistence type="predicted"/>
<sequence>MFNDRHPIANPPKFTMIAVPFNDMREKALRYCEQRLIQKLPNCTDPNDWRNHGILLVKAIIKPSKTSNPMTETEIEAIRNLSSKKLGRAGNLYCIVDAPYIVTNNADVSKGVANGTLAFLQDIILKPGCNITLQELKSGKKVPTVYSSDVQCLLFQHKNSAWNNISPFTSIPKGWFPVIPSTKSVECNFNGAYRTKIQMHQLPCVLSLVLTGHKTQGLTTDSIILACLAPKDKSVSSGWLFVILSRVKTIEGLFLMENIEQNPAKYIARTEVQREMQRLRTINLQTVQRLRTTQELQHP</sequence>
<dbReference type="SUPFAM" id="SSF52540">
    <property type="entry name" value="P-loop containing nucleoside triphosphate hydrolases"/>
    <property type="match status" value="1"/>
</dbReference>
<dbReference type="EMBL" id="CAKKLH010000298">
    <property type="protein sequence ID" value="CAH0109991.1"/>
    <property type="molecule type" value="Genomic_DNA"/>
</dbReference>
<reference evidence="1" key="1">
    <citation type="submission" date="2021-11" db="EMBL/GenBank/DDBJ databases">
        <authorList>
            <person name="Schell T."/>
        </authorList>
    </citation>
    <scope>NUCLEOTIDE SEQUENCE</scope>
    <source>
        <strain evidence="1">M5</strain>
    </source>
</reference>
<accession>A0A8J2S3W8</accession>
<dbReference type="OrthoDB" id="6583552at2759"/>
<dbReference type="AlphaFoldDB" id="A0A8J2S3W8"/>
<dbReference type="InterPro" id="IPR027417">
    <property type="entry name" value="P-loop_NTPase"/>
</dbReference>
<gene>
    <name evidence="1" type="ORF">DGAL_LOCUS13484</name>
</gene>
<organism evidence="1 2">
    <name type="scientific">Daphnia galeata</name>
    <dbReference type="NCBI Taxonomy" id="27404"/>
    <lineage>
        <taxon>Eukaryota</taxon>
        <taxon>Metazoa</taxon>
        <taxon>Ecdysozoa</taxon>
        <taxon>Arthropoda</taxon>
        <taxon>Crustacea</taxon>
        <taxon>Branchiopoda</taxon>
        <taxon>Diplostraca</taxon>
        <taxon>Cladocera</taxon>
        <taxon>Anomopoda</taxon>
        <taxon>Daphniidae</taxon>
        <taxon>Daphnia</taxon>
    </lineage>
</organism>
<name>A0A8J2S3W8_9CRUS</name>
<evidence type="ECO:0008006" key="3">
    <source>
        <dbReference type="Google" id="ProtNLM"/>
    </source>
</evidence>
<evidence type="ECO:0000313" key="1">
    <source>
        <dbReference type="EMBL" id="CAH0109991.1"/>
    </source>
</evidence>
<evidence type="ECO:0000313" key="2">
    <source>
        <dbReference type="Proteomes" id="UP000789390"/>
    </source>
</evidence>
<keyword evidence="2" id="KW-1185">Reference proteome</keyword>
<dbReference type="Proteomes" id="UP000789390">
    <property type="component" value="Unassembled WGS sequence"/>
</dbReference>
<protein>
    <recommendedName>
        <fullName evidence="3">ATP-dependent DNA helicase</fullName>
    </recommendedName>
</protein>